<dbReference type="EMBL" id="CM042042">
    <property type="protein sequence ID" value="KAI3706064.1"/>
    <property type="molecule type" value="Genomic_DNA"/>
</dbReference>
<reference evidence="1 2" key="2">
    <citation type="journal article" date="2022" name="Mol. Ecol. Resour.">
        <title>The genomes of chicory, endive, great burdock and yacon provide insights into Asteraceae paleo-polyploidization history and plant inulin production.</title>
        <authorList>
            <person name="Fan W."/>
            <person name="Wang S."/>
            <person name="Wang H."/>
            <person name="Wang A."/>
            <person name="Jiang F."/>
            <person name="Liu H."/>
            <person name="Zhao H."/>
            <person name="Xu D."/>
            <person name="Zhang Y."/>
        </authorList>
    </citation>
    <scope>NUCLEOTIDE SEQUENCE [LARGE SCALE GENOMIC DNA]</scope>
    <source>
        <strain evidence="2">cv. Yunnan</strain>
        <tissue evidence="1">Leaves</tissue>
    </source>
</reference>
<dbReference type="Proteomes" id="UP001056120">
    <property type="component" value="Linkage Group LG25"/>
</dbReference>
<evidence type="ECO:0000313" key="1">
    <source>
        <dbReference type="EMBL" id="KAI3706064.1"/>
    </source>
</evidence>
<reference evidence="2" key="1">
    <citation type="journal article" date="2022" name="Mol. Ecol. Resour.">
        <title>The genomes of chicory, endive, great burdock and yacon provide insights into Asteraceae palaeo-polyploidization history and plant inulin production.</title>
        <authorList>
            <person name="Fan W."/>
            <person name="Wang S."/>
            <person name="Wang H."/>
            <person name="Wang A."/>
            <person name="Jiang F."/>
            <person name="Liu H."/>
            <person name="Zhao H."/>
            <person name="Xu D."/>
            <person name="Zhang Y."/>
        </authorList>
    </citation>
    <scope>NUCLEOTIDE SEQUENCE [LARGE SCALE GENOMIC DNA]</scope>
    <source>
        <strain evidence="2">cv. Yunnan</strain>
    </source>
</reference>
<proteinExistence type="predicted"/>
<accession>A0ACB9A781</accession>
<keyword evidence="2" id="KW-1185">Reference proteome</keyword>
<name>A0ACB9A781_9ASTR</name>
<organism evidence="1 2">
    <name type="scientific">Smallanthus sonchifolius</name>
    <dbReference type="NCBI Taxonomy" id="185202"/>
    <lineage>
        <taxon>Eukaryota</taxon>
        <taxon>Viridiplantae</taxon>
        <taxon>Streptophyta</taxon>
        <taxon>Embryophyta</taxon>
        <taxon>Tracheophyta</taxon>
        <taxon>Spermatophyta</taxon>
        <taxon>Magnoliopsida</taxon>
        <taxon>eudicotyledons</taxon>
        <taxon>Gunneridae</taxon>
        <taxon>Pentapetalae</taxon>
        <taxon>asterids</taxon>
        <taxon>campanulids</taxon>
        <taxon>Asterales</taxon>
        <taxon>Asteraceae</taxon>
        <taxon>Asteroideae</taxon>
        <taxon>Heliantheae alliance</taxon>
        <taxon>Millerieae</taxon>
        <taxon>Smallanthus</taxon>
    </lineage>
</organism>
<gene>
    <name evidence="1" type="ORF">L1987_76317</name>
</gene>
<protein>
    <submittedName>
        <fullName evidence="1">Uncharacterized protein</fullName>
    </submittedName>
</protein>
<sequence>MLCERHDGIRTIADSCSVLSERLFINERDESASSSSDESEERRRCGASAVGLREKEKGKLGESSFLSPEALLSFSSSQCTCILSFSSS</sequence>
<evidence type="ECO:0000313" key="2">
    <source>
        <dbReference type="Proteomes" id="UP001056120"/>
    </source>
</evidence>
<comment type="caution">
    <text evidence="1">The sequence shown here is derived from an EMBL/GenBank/DDBJ whole genome shotgun (WGS) entry which is preliminary data.</text>
</comment>